<comment type="caution">
    <text evidence="1">The sequence shown here is derived from an EMBL/GenBank/DDBJ whole genome shotgun (WGS) entry which is preliminary data.</text>
</comment>
<proteinExistence type="predicted"/>
<keyword evidence="2" id="KW-1185">Reference proteome</keyword>
<dbReference type="RefSeq" id="WP_157006182.1">
    <property type="nucleotide sequence ID" value="NZ_NFJN01000031.1"/>
</dbReference>
<accession>A0A6N8IKT5</accession>
<name>A0A6N8IKT5_9ACTN</name>
<gene>
    <name evidence="1" type="ORF">GO738_11630</name>
</gene>
<organism evidence="1 2">
    <name type="scientific">Gordonibacter urolithinfaciens</name>
    <dbReference type="NCBI Taxonomy" id="1335613"/>
    <lineage>
        <taxon>Bacteria</taxon>
        <taxon>Bacillati</taxon>
        <taxon>Actinomycetota</taxon>
        <taxon>Coriobacteriia</taxon>
        <taxon>Eggerthellales</taxon>
        <taxon>Eggerthellaceae</taxon>
        <taxon>Gordonibacter</taxon>
    </lineage>
</organism>
<dbReference type="AlphaFoldDB" id="A0A6N8IKT5"/>
<protein>
    <submittedName>
        <fullName evidence="1">Uncharacterized protein</fullName>
    </submittedName>
</protein>
<reference evidence="1 2" key="1">
    <citation type="submission" date="2019-11" db="EMBL/GenBank/DDBJ databases">
        <title>Whole genome shotgun sequencing (WGS) data from Adlercreutzia equolifaciens ResAG-91, Eggerthella lenta MRI-F36, MRI-F37, MRI-F40, ResAG-49, ResAG-88, ResAG-121, ResAG-145, and Gordonibacter sp. ResAG-5, ResAG-26, ResAG-43, ResAG-50, ResAG-59.</title>
        <authorList>
            <person name="Stoll D.A."/>
            <person name="Danylec N."/>
            <person name="Franz C.M.A.P."/>
            <person name="Huch M."/>
        </authorList>
    </citation>
    <scope>NUCLEOTIDE SEQUENCE [LARGE SCALE GENOMIC DNA]</scope>
    <source>
        <strain evidence="1 2">ResAG-59</strain>
    </source>
</reference>
<dbReference type="Proteomes" id="UP000468327">
    <property type="component" value="Unassembled WGS sequence"/>
</dbReference>
<dbReference type="EMBL" id="WPOC01000021">
    <property type="protein sequence ID" value="MVN15980.1"/>
    <property type="molecule type" value="Genomic_DNA"/>
</dbReference>
<evidence type="ECO:0000313" key="1">
    <source>
        <dbReference type="EMBL" id="MVN15980.1"/>
    </source>
</evidence>
<evidence type="ECO:0000313" key="2">
    <source>
        <dbReference type="Proteomes" id="UP000468327"/>
    </source>
</evidence>
<sequence length="53" mass="5580">MAASEVAAQIRERDCAAIFADALLGEGGAVRPLAVGIAWDPKTKTHDCLVEEL</sequence>